<dbReference type="EC" id="4.2.2.29" evidence="7"/>
<evidence type="ECO:0000256" key="3">
    <source>
        <dbReference type="ARBA" id="ARBA00022989"/>
    </source>
</evidence>
<keyword evidence="10" id="KW-1185">Reference proteome</keyword>
<evidence type="ECO:0000256" key="1">
    <source>
        <dbReference type="ARBA" id="ARBA00022475"/>
    </source>
</evidence>
<keyword evidence="4 7" id="KW-0472">Membrane</keyword>
<feature type="compositionally biased region" description="Basic and acidic residues" evidence="8">
    <location>
        <begin position="330"/>
        <end position="341"/>
    </location>
</feature>
<comment type="caution">
    <text evidence="9">The sequence shown here is derived from an EMBL/GenBank/DDBJ whole genome shotgun (WGS) entry which is preliminary data.</text>
</comment>
<protein>
    <recommendedName>
        <fullName evidence="7">Endolytic murein transglycosylase</fullName>
        <ecNumber evidence="7">4.2.2.29</ecNumber>
    </recommendedName>
    <alternativeName>
        <fullName evidence="7">Peptidoglycan lytic transglycosylase</fullName>
    </alternativeName>
    <alternativeName>
        <fullName evidence="7">Peptidoglycan polymerization terminase</fullName>
    </alternativeName>
</protein>
<keyword evidence="2 7" id="KW-0812">Transmembrane</keyword>
<dbReference type="Proteomes" id="UP001597102">
    <property type="component" value="Unassembled WGS sequence"/>
</dbReference>
<comment type="catalytic activity">
    <reaction evidence="7">
        <text>a peptidoglycan chain = a peptidoglycan chain with N-acetyl-1,6-anhydromuramyl-[peptide] at the reducing end + a peptidoglycan chain with N-acetylglucosamine at the non-reducing end.</text>
        <dbReference type="EC" id="4.2.2.29"/>
    </reaction>
</comment>
<keyword evidence="6 7" id="KW-0961">Cell wall biogenesis/degradation</keyword>
<feature type="region of interest" description="Disordered" evidence="8">
    <location>
        <begin position="330"/>
        <end position="385"/>
    </location>
</feature>
<dbReference type="Gene3D" id="3.30.1490.480">
    <property type="entry name" value="Endolytic murein transglycosylase"/>
    <property type="match status" value="1"/>
</dbReference>
<dbReference type="PANTHER" id="PTHR30518">
    <property type="entry name" value="ENDOLYTIC MUREIN TRANSGLYCOSYLASE"/>
    <property type="match status" value="1"/>
</dbReference>
<keyword evidence="3 7" id="KW-1133">Transmembrane helix</keyword>
<evidence type="ECO:0000256" key="4">
    <source>
        <dbReference type="ARBA" id="ARBA00023136"/>
    </source>
</evidence>
<comment type="subcellular location">
    <subcellularLocation>
        <location evidence="7">Cell inner membrane</location>
        <topology evidence="7">Single-pass membrane protein</topology>
    </subcellularLocation>
</comment>
<evidence type="ECO:0000256" key="7">
    <source>
        <dbReference type="HAMAP-Rule" id="MF_02065"/>
    </source>
</evidence>
<comment type="function">
    <text evidence="7">Functions as a peptidoglycan terminase that cleaves nascent peptidoglycan strands endolytically to terminate their elongation.</text>
</comment>
<feature type="compositionally biased region" description="Low complexity" evidence="8">
    <location>
        <begin position="353"/>
        <end position="366"/>
    </location>
</feature>
<evidence type="ECO:0000256" key="2">
    <source>
        <dbReference type="ARBA" id="ARBA00022692"/>
    </source>
</evidence>
<keyword evidence="1 7" id="KW-1003">Cell membrane</keyword>
<dbReference type="InterPro" id="IPR003770">
    <property type="entry name" value="MLTG-like"/>
</dbReference>
<name>A0ABW3JA99_9HYPH</name>
<evidence type="ECO:0000313" key="10">
    <source>
        <dbReference type="Proteomes" id="UP001597102"/>
    </source>
</evidence>
<keyword evidence="5 7" id="KW-0456">Lyase</keyword>
<sequence>MHPFLRIINRILTLILVAAGIGVGLLYFLKVQFDKPGPLETAKIVVIPQGRGVSAIGEQLESEGVIADRRIFVTTSLYFNYLKDNSTLKAGEYEFAAHTSMRDVLDKLVEGKSIRHKVTVAEGLTSQQVVRKLLDHPELTGEITEIPPEGSLLPDTYLFRRGESRQDILKRMAQAQQVFMAEHWKDRAPDLPIDTPQEALILASIVEKETAVEGERPQIAAVFENRLKKGMRLQSDPTIIYGLVGGEGKLGRPILQSELDKKTVYNTYQIDGLPPTPIANPGRSAILATLNPAETDALYFVADGTGGHAFAASLSEHNDNVADWRRIQRQREKEEAERQAEQDGAASTDNPTGLDGDAEAGLAASAGGDGQPPVPKRNPKLTPSP</sequence>
<dbReference type="HAMAP" id="MF_02065">
    <property type="entry name" value="MltG"/>
    <property type="match status" value="1"/>
</dbReference>
<dbReference type="Pfam" id="PF02618">
    <property type="entry name" value="YceG"/>
    <property type="match status" value="1"/>
</dbReference>
<evidence type="ECO:0000256" key="8">
    <source>
        <dbReference type="SAM" id="MobiDB-lite"/>
    </source>
</evidence>
<evidence type="ECO:0000256" key="5">
    <source>
        <dbReference type="ARBA" id="ARBA00023239"/>
    </source>
</evidence>
<comment type="similarity">
    <text evidence="7">Belongs to the transglycosylase MltG family.</text>
</comment>
<dbReference type="Gene3D" id="3.30.160.60">
    <property type="entry name" value="Classic Zinc Finger"/>
    <property type="match status" value="1"/>
</dbReference>
<feature type="transmembrane region" description="Helical" evidence="7">
    <location>
        <begin position="7"/>
        <end position="29"/>
    </location>
</feature>
<dbReference type="EMBL" id="JBHTJO010000001">
    <property type="protein sequence ID" value="MFD0987189.1"/>
    <property type="molecule type" value="Genomic_DNA"/>
</dbReference>
<evidence type="ECO:0000256" key="6">
    <source>
        <dbReference type="ARBA" id="ARBA00023316"/>
    </source>
</evidence>
<dbReference type="NCBIfam" id="TIGR00247">
    <property type="entry name" value="endolytic transglycosylase MltG"/>
    <property type="match status" value="1"/>
</dbReference>
<reference evidence="10" key="1">
    <citation type="journal article" date="2019" name="Int. J. Syst. Evol. Microbiol.">
        <title>The Global Catalogue of Microorganisms (GCM) 10K type strain sequencing project: providing services to taxonomists for standard genome sequencing and annotation.</title>
        <authorList>
            <consortium name="The Broad Institute Genomics Platform"/>
            <consortium name="The Broad Institute Genome Sequencing Center for Infectious Disease"/>
            <person name="Wu L."/>
            <person name="Ma J."/>
        </authorList>
    </citation>
    <scope>NUCLEOTIDE SEQUENCE [LARGE SCALE GENOMIC DNA]</scope>
    <source>
        <strain evidence="10">CCUG 61697</strain>
    </source>
</reference>
<keyword evidence="7" id="KW-0997">Cell inner membrane</keyword>
<dbReference type="CDD" id="cd08010">
    <property type="entry name" value="MltG_like"/>
    <property type="match status" value="1"/>
</dbReference>
<dbReference type="PANTHER" id="PTHR30518:SF2">
    <property type="entry name" value="ENDOLYTIC MUREIN TRANSGLYCOSYLASE"/>
    <property type="match status" value="1"/>
</dbReference>
<dbReference type="RefSeq" id="WP_379088697.1">
    <property type="nucleotide sequence ID" value="NZ_JBHTJO010000001.1"/>
</dbReference>
<gene>
    <name evidence="7 9" type="primary">mltG</name>
    <name evidence="9" type="ORF">ACFQ2F_08770</name>
</gene>
<evidence type="ECO:0000313" key="9">
    <source>
        <dbReference type="EMBL" id="MFD0987189.1"/>
    </source>
</evidence>
<proteinExistence type="inferred from homology"/>
<accession>A0ABW3JA99</accession>
<feature type="compositionally biased region" description="Pro residues" evidence="8">
    <location>
        <begin position="372"/>
        <end position="385"/>
    </location>
</feature>
<organism evidence="9 10">
    <name type="scientific">Methyloligella solikamskensis</name>
    <dbReference type="NCBI Taxonomy" id="1177756"/>
    <lineage>
        <taxon>Bacteria</taxon>
        <taxon>Pseudomonadati</taxon>
        <taxon>Pseudomonadota</taxon>
        <taxon>Alphaproteobacteria</taxon>
        <taxon>Hyphomicrobiales</taxon>
        <taxon>Hyphomicrobiaceae</taxon>
        <taxon>Methyloligella</taxon>
    </lineage>
</organism>
<feature type="site" description="Important for catalytic activity" evidence="7">
    <location>
        <position position="209"/>
    </location>
</feature>